<proteinExistence type="predicted"/>
<sequence>MKPAVNGDFEIFMLNLEFFTQFLIDYDHIFDENDFRNLLVFKLHSSSYNPLKTYTLNEFFEFYTSRAAIINYEVSSLTKSFQSGGKAFLPVHSYVSIYKTPLVNKPNVDFADFNDVNAFSPLLMEKAADFMLKYADHLHYIATKINIIYKSN</sequence>
<reference evidence="1 2" key="1">
    <citation type="submission" date="2020-10" db="EMBL/GenBank/DDBJ databases">
        <title>Connecting structure to function with the recovery of over 1000 high-quality activated sludge metagenome-assembled genomes encoding full-length rRNA genes using long-read sequencing.</title>
        <authorList>
            <person name="Singleton C.M."/>
            <person name="Petriglieri F."/>
            <person name="Kristensen J.M."/>
            <person name="Kirkegaard R.H."/>
            <person name="Michaelsen T.Y."/>
            <person name="Andersen M.H."/>
            <person name="Karst S.M."/>
            <person name="Dueholm M.S."/>
            <person name="Nielsen P.H."/>
            <person name="Albertsen M."/>
        </authorList>
    </citation>
    <scope>NUCLEOTIDE SEQUENCE [LARGE SCALE GENOMIC DNA]</scope>
    <source>
        <strain evidence="1">Ribe_18-Q3-R11-54_BAT3C.373</strain>
    </source>
</reference>
<evidence type="ECO:0000313" key="1">
    <source>
        <dbReference type="EMBL" id="MBK9719190.1"/>
    </source>
</evidence>
<protein>
    <submittedName>
        <fullName evidence="1">Uncharacterized protein</fullName>
    </submittedName>
</protein>
<gene>
    <name evidence="1" type="ORF">IPO85_17055</name>
</gene>
<name>A0A9D7SAR9_9BACT</name>
<accession>A0A9D7SAR9</accession>
<evidence type="ECO:0000313" key="2">
    <source>
        <dbReference type="Proteomes" id="UP000808349"/>
    </source>
</evidence>
<dbReference type="Proteomes" id="UP000808349">
    <property type="component" value="Unassembled WGS sequence"/>
</dbReference>
<dbReference type="EMBL" id="JADKFW010000017">
    <property type="protein sequence ID" value="MBK9719190.1"/>
    <property type="molecule type" value="Genomic_DNA"/>
</dbReference>
<organism evidence="1 2">
    <name type="scientific">Candidatus Defluviibacterium haderslevense</name>
    <dbReference type="NCBI Taxonomy" id="2981993"/>
    <lineage>
        <taxon>Bacteria</taxon>
        <taxon>Pseudomonadati</taxon>
        <taxon>Bacteroidota</taxon>
        <taxon>Saprospiria</taxon>
        <taxon>Saprospirales</taxon>
        <taxon>Saprospiraceae</taxon>
        <taxon>Candidatus Defluviibacterium</taxon>
    </lineage>
</organism>
<dbReference type="AlphaFoldDB" id="A0A9D7SAR9"/>
<comment type="caution">
    <text evidence="1">The sequence shown here is derived from an EMBL/GenBank/DDBJ whole genome shotgun (WGS) entry which is preliminary data.</text>
</comment>